<feature type="domain" description="DUF1835" evidence="1">
    <location>
        <begin position="4"/>
        <end position="118"/>
    </location>
</feature>
<dbReference type="Proteomes" id="UP000606499">
    <property type="component" value="Unassembled WGS sequence"/>
</dbReference>
<dbReference type="Pfam" id="PF12395">
    <property type="entry name" value="DUF3658"/>
    <property type="match status" value="1"/>
</dbReference>
<dbReference type="InterPro" id="IPR014973">
    <property type="entry name" value="DUF1835"/>
</dbReference>
<evidence type="ECO:0000259" key="2">
    <source>
        <dbReference type="Pfam" id="PF12395"/>
    </source>
</evidence>
<evidence type="ECO:0000259" key="1">
    <source>
        <dbReference type="Pfam" id="PF08874"/>
    </source>
</evidence>
<accession>A0A923LTM8</accession>
<evidence type="ECO:0000313" key="3">
    <source>
        <dbReference type="EMBL" id="MBC5724914.1"/>
    </source>
</evidence>
<reference evidence="3" key="1">
    <citation type="submission" date="2020-08" db="EMBL/GenBank/DDBJ databases">
        <title>Genome public.</title>
        <authorList>
            <person name="Liu C."/>
            <person name="Sun Q."/>
        </authorList>
    </citation>
    <scope>NUCLEOTIDE SEQUENCE</scope>
    <source>
        <strain evidence="3">NSJ-28</strain>
    </source>
</reference>
<keyword evidence="4" id="KW-1185">Reference proteome</keyword>
<comment type="caution">
    <text evidence="3">The sequence shown here is derived from an EMBL/GenBank/DDBJ whole genome shotgun (WGS) entry which is preliminary data.</text>
</comment>
<evidence type="ECO:0000313" key="4">
    <source>
        <dbReference type="Proteomes" id="UP000606499"/>
    </source>
</evidence>
<dbReference type="AlphaFoldDB" id="A0A923LTM8"/>
<dbReference type="InterPro" id="IPR022123">
    <property type="entry name" value="DUF3658"/>
</dbReference>
<protein>
    <submittedName>
        <fullName evidence="3">DUF1835 domain-containing protein</fullName>
    </submittedName>
</protein>
<organism evidence="3 4">
    <name type="scientific">Agathobaculum faecis</name>
    <dbReference type="NCBI Taxonomy" id="2763013"/>
    <lineage>
        <taxon>Bacteria</taxon>
        <taxon>Bacillati</taxon>
        <taxon>Bacillota</taxon>
        <taxon>Clostridia</taxon>
        <taxon>Eubacteriales</taxon>
        <taxon>Butyricicoccaceae</taxon>
        <taxon>Agathobaculum</taxon>
    </lineage>
</organism>
<dbReference type="RefSeq" id="WP_186949783.1">
    <property type="nucleotide sequence ID" value="NZ_JACOPL010000004.1"/>
</dbReference>
<dbReference type="EMBL" id="JACOPL010000004">
    <property type="protein sequence ID" value="MBC5724914.1"/>
    <property type="molecule type" value="Genomic_DNA"/>
</dbReference>
<name>A0A923LTM8_9FIRM</name>
<gene>
    <name evidence="3" type="ORF">H8S45_05505</name>
</gene>
<dbReference type="Pfam" id="PF08874">
    <property type="entry name" value="DUF1835"/>
    <property type="match status" value="1"/>
</dbReference>
<feature type="domain" description="DUF3658" evidence="2">
    <location>
        <begin position="203"/>
        <end position="309"/>
    </location>
</feature>
<proteinExistence type="predicted"/>
<sequence>MYWICFGDSAKGCLSVARHRIAPDMPKEKIIALLDDYTQGDIRNVGNRAAREDILFPWREEQDADPAWKRDYIDRHWEAFGRLDEVDEAVVWAAGGNAVEQCGLRYVVSRLHARRVPVWLAEVDEIPLGEIEEEDEWIGGAVSVVTSSRVLNFFLRFAPQPLVRRYAARVSRRGRSERAKDGRVRYSLVGEMEQGAARYFYRRRRLLTETEQGLLLTEWKRMQEENAPLRVMEAGRPRSAAIDFYDQAILVCVPEKEEAAAQTVGGALLKIDQELGNRVGDMLVFSRIRALGAAGRLEIVRDAPSYRDMTIRKIRS</sequence>